<dbReference type="SMART" id="SM00062">
    <property type="entry name" value="PBPb"/>
    <property type="match status" value="1"/>
</dbReference>
<proteinExistence type="predicted"/>
<reference evidence="3 4" key="1">
    <citation type="submission" date="2021-05" db="EMBL/GenBank/DDBJ databases">
        <title>Shewanella sp. JM162201.</title>
        <authorList>
            <person name="Xu S."/>
            <person name="Li A."/>
        </authorList>
    </citation>
    <scope>NUCLEOTIDE SEQUENCE [LARGE SCALE GENOMIC DNA]</scope>
    <source>
        <strain evidence="3 4">JM162201</strain>
    </source>
</reference>
<dbReference type="PANTHER" id="PTHR38834:SF3">
    <property type="entry name" value="SOLUTE-BINDING PROTEIN FAMILY 3_N-TERMINAL DOMAIN-CONTAINING PROTEIN"/>
    <property type="match status" value="1"/>
</dbReference>
<organism evidence="3 4">
    <name type="scientific">Shewanella jiangmenensis</name>
    <dbReference type="NCBI Taxonomy" id="2837387"/>
    <lineage>
        <taxon>Bacteria</taxon>
        <taxon>Pseudomonadati</taxon>
        <taxon>Pseudomonadota</taxon>
        <taxon>Gammaproteobacteria</taxon>
        <taxon>Alteromonadales</taxon>
        <taxon>Shewanellaceae</taxon>
        <taxon>Shewanella</taxon>
    </lineage>
</organism>
<dbReference type="InterPro" id="IPR001638">
    <property type="entry name" value="Solute-binding_3/MltF_N"/>
</dbReference>
<evidence type="ECO:0000313" key="4">
    <source>
        <dbReference type="Proteomes" id="UP001195903"/>
    </source>
</evidence>
<dbReference type="SUPFAM" id="SSF53850">
    <property type="entry name" value="Periplasmic binding protein-like II"/>
    <property type="match status" value="1"/>
</dbReference>
<dbReference type="Pfam" id="PF00497">
    <property type="entry name" value="SBP_bac_3"/>
    <property type="match status" value="1"/>
</dbReference>
<evidence type="ECO:0000313" key="3">
    <source>
        <dbReference type="EMBL" id="MBT1444598.1"/>
    </source>
</evidence>
<protein>
    <submittedName>
        <fullName evidence="3">ABC transporter substrate-binding protein</fullName>
    </submittedName>
</protein>
<dbReference type="EMBL" id="JAHEPS010000002">
    <property type="protein sequence ID" value="MBT1444598.1"/>
    <property type="molecule type" value="Genomic_DNA"/>
</dbReference>
<evidence type="ECO:0000256" key="1">
    <source>
        <dbReference type="SAM" id="SignalP"/>
    </source>
</evidence>
<accession>A0ABS5V6E5</accession>
<comment type="caution">
    <text evidence="3">The sequence shown here is derived from an EMBL/GenBank/DDBJ whole genome shotgun (WGS) entry which is preliminary data.</text>
</comment>
<name>A0ABS5V6E5_9GAMM</name>
<gene>
    <name evidence="3" type="ORF">KJI95_08645</name>
</gene>
<evidence type="ECO:0000259" key="2">
    <source>
        <dbReference type="SMART" id="SM00062"/>
    </source>
</evidence>
<feature type="chain" id="PRO_5046583057" evidence="1">
    <location>
        <begin position="20"/>
        <end position="270"/>
    </location>
</feature>
<feature type="signal peptide" evidence="1">
    <location>
        <begin position="1"/>
        <end position="19"/>
    </location>
</feature>
<dbReference type="Gene3D" id="3.40.190.10">
    <property type="entry name" value="Periplasmic binding protein-like II"/>
    <property type="match status" value="2"/>
</dbReference>
<dbReference type="PANTHER" id="PTHR38834">
    <property type="entry name" value="PERIPLASMIC SUBSTRATE BINDING PROTEIN FAMILY 3"/>
    <property type="match status" value="1"/>
</dbReference>
<sequence length="270" mass="29928">MRFCCFFLIGLLSPLGALADDPGLERESLRFLTEPLPPLSFLELETPTGFAVELVEALKVELGEPGDIEVLPWARAYNIASRESNVLLFSTALRESRRSLFDFVGPIATARIMVYKRNVDSASPQDLQAAAKLGSLGVYRGSPAERLLQQAGVANLEVSSYPLQSLRQLLAGHVRFWCQVDLSVARLLMQAGTAESSLTPLFELDRIELYLAFSGGTPRATVERWHQALARLYEDGRLAALYRKWFLLEPVAAAPHILWRITPEGKSDGI</sequence>
<keyword evidence="1" id="KW-0732">Signal</keyword>
<feature type="domain" description="Solute-binding protein family 3/N-terminal" evidence="2">
    <location>
        <begin position="28"/>
        <end position="249"/>
    </location>
</feature>
<keyword evidence="4" id="KW-1185">Reference proteome</keyword>
<dbReference type="Proteomes" id="UP001195903">
    <property type="component" value="Unassembled WGS sequence"/>
</dbReference>